<evidence type="ECO:0000313" key="2">
    <source>
        <dbReference type="Proteomes" id="UP001065682"/>
    </source>
</evidence>
<dbReference type="EMBL" id="VHLL01000003">
    <property type="protein sequence ID" value="MCT8337239.1"/>
    <property type="molecule type" value="Genomic_DNA"/>
</dbReference>
<gene>
    <name evidence="1" type="ORF">FKB36_06960</name>
</gene>
<organism evidence="1 2">
    <name type="scientific">Methanoculleus formosensis</name>
    <dbReference type="NCBI Taxonomy" id="2590886"/>
    <lineage>
        <taxon>Archaea</taxon>
        <taxon>Methanobacteriati</taxon>
        <taxon>Methanobacteriota</taxon>
        <taxon>Stenosarchaea group</taxon>
        <taxon>Methanomicrobia</taxon>
        <taxon>Methanomicrobiales</taxon>
        <taxon>Methanomicrobiaceae</taxon>
        <taxon>Methanoculleus</taxon>
    </lineage>
</organism>
<proteinExistence type="predicted"/>
<comment type="caution">
    <text evidence="1">The sequence shown here is derived from an EMBL/GenBank/DDBJ whole genome shotgun (WGS) entry which is preliminary data.</text>
</comment>
<evidence type="ECO:0000313" key="1">
    <source>
        <dbReference type="EMBL" id="MCT8337239.1"/>
    </source>
</evidence>
<protein>
    <recommendedName>
        <fullName evidence="3">PIN domain-containing protein</fullName>
    </recommendedName>
</protein>
<reference evidence="1" key="1">
    <citation type="submission" date="2019-06" db="EMBL/GenBank/DDBJ databases">
        <title>Methanoculleus strain from Tamsui River, Taipei, Taiwan.</title>
        <authorList>
            <person name="You Y.-T."/>
            <person name="Chen S.-C."/>
            <person name="Lai S.-J."/>
            <person name="Lee Y.-C."/>
            <person name="Lai M.-C."/>
        </authorList>
    </citation>
    <scope>NUCLEOTIDE SEQUENCE</scope>
    <source>
        <strain evidence="1">Afa-1</strain>
    </source>
</reference>
<dbReference type="RefSeq" id="WP_261597329.1">
    <property type="nucleotide sequence ID" value="NZ_VHLL01000003.1"/>
</dbReference>
<name>A0A9E4ZLC0_9EURY</name>
<keyword evidence="2" id="KW-1185">Reference proteome</keyword>
<dbReference type="Proteomes" id="UP001065682">
    <property type="component" value="Unassembled WGS sequence"/>
</dbReference>
<evidence type="ECO:0008006" key="3">
    <source>
        <dbReference type="Google" id="ProtNLM"/>
    </source>
</evidence>
<accession>A0A9E4ZLC0</accession>
<sequence>MNDAVIREEHLQVLINSLDEIRVTYPLYEGEILVARPEGTGFSLELPASRETFKDWVAGYEPVSAELPSYADLQECMFASGIARYVNHAAFESMLASYGQLKKAVFFGLDTNLFYHGFASNNPQIEHASYLIVDTVRDEIAYAINRKYPAKTIGEMTALAPDCREYIAELENKRTKRSRKAAYLALKEYSTIRDRATEIAAPGTHTHLSEENDYNIVRALRKFEEERYALPVLLTADTYMADLCMAEGLEYFYFDRPYRLEVTACTAPAFRRLLFNLAAVFGFVNCSEIAIFGEYGGKGNELDELKVRFRDDGAYRAFMRELKICRHLTALGIRR</sequence>
<dbReference type="AlphaFoldDB" id="A0A9E4ZLC0"/>